<feature type="transmembrane region" description="Helical" evidence="3">
    <location>
        <begin position="327"/>
        <end position="345"/>
    </location>
</feature>
<feature type="transmembrane region" description="Helical" evidence="3">
    <location>
        <begin position="298"/>
        <end position="320"/>
    </location>
</feature>
<protein>
    <recommendedName>
        <fullName evidence="4">Major facilitator superfamily (MFS) profile domain-containing protein</fullName>
    </recommendedName>
</protein>
<keyword evidence="6" id="KW-1185">Reference proteome</keyword>
<feature type="transmembrane region" description="Helical" evidence="3">
    <location>
        <begin position="57"/>
        <end position="80"/>
    </location>
</feature>
<feature type="transmembrane region" description="Helical" evidence="3">
    <location>
        <begin position="210"/>
        <end position="231"/>
    </location>
</feature>
<evidence type="ECO:0000259" key="4">
    <source>
        <dbReference type="PROSITE" id="PS50850"/>
    </source>
</evidence>
<evidence type="ECO:0000313" key="6">
    <source>
        <dbReference type="Proteomes" id="UP001234581"/>
    </source>
</evidence>
<reference evidence="5 6" key="1">
    <citation type="submission" date="2023-03" db="EMBL/GenBank/DDBJ databases">
        <title>Genome sequence of Lichtheimia ornata CBS 291.66.</title>
        <authorList>
            <person name="Mohabir J.T."/>
            <person name="Shea T.P."/>
            <person name="Kurbessoian T."/>
            <person name="Berby B."/>
            <person name="Fontaine J."/>
            <person name="Livny J."/>
            <person name="Gnirke A."/>
            <person name="Stajich J.E."/>
            <person name="Cuomo C.A."/>
        </authorList>
    </citation>
    <scope>NUCLEOTIDE SEQUENCE [LARGE SCALE GENOMIC DNA]</scope>
    <source>
        <strain evidence="5">CBS 291.66</strain>
    </source>
</reference>
<dbReference type="EMBL" id="JARTCD010000014">
    <property type="protein sequence ID" value="KAJ8660237.1"/>
    <property type="molecule type" value="Genomic_DNA"/>
</dbReference>
<feature type="transmembrane region" description="Helical" evidence="3">
    <location>
        <begin position="416"/>
        <end position="440"/>
    </location>
</feature>
<feature type="transmembrane region" description="Helical" evidence="3">
    <location>
        <begin position="351"/>
        <end position="367"/>
    </location>
</feature>
<keyword evidence="3" id="KW-0472">Membrane</keyword>
<dbReference type="RefSeq" id="XP_058345150.1">
    <property type="nucleotide sequence ID" value="XM_058484162.1"/>
</dbReference>
<dbReference type="InterPro" id="IPR050327">
    <property type="entry name" value="Proton-linked_MCT"/>
</dbReference>
<dbReference type="SUPFAM" id="SSF103473">
    <property type="entry name" value="MFS general substrate transporter"/>
    <property type="match status" value="1"/>
</dbReference>
<comment type="subcellular location">
    <subcellularLocation>
        <location evidence="1">Membrane</location>
        <topology evidence="1">Multi-pass membrane protein</topology>
    </subcellularLocation>
</comment>
<comment type="similarity">
    <text evidence="2">Belongs to the major facilitator superfamily. Monocarboxylate porter (TC 2.A.1.13) family.</text>
</comment>
<feature type="transmembrane region" description="Helical" evidence="3">
    <location>
        <begin position="92"/>
        <end position="110"/>
    </location>
</feature>
<comment type="caution">
    <text evidence="5">The sequence shown here is derived from an EMBL/GenBank/DDBJ whole genome shotgun (WGS) entry which is preliminary data.</text>
</comment>
<proteinExistence type="inferred from homology"/>
<feature type="transmembrane region" description="Helical" evidence="3">
    <location>
        <begin position="153"/>
        <end position="171"/>
    </location>
</feature>
<dbReference type="InterPro" id="IPR036259">
    <property type="entry name" value="MFS_trans_sf"/>
</dbReference>
<dbReference type="GO" id="GO:0016020">
    <property type="term" value="C:membrane"/>
    <property type="evidence" value="ECO:0007669"/>
    <property type="project" value="UniProtKB-SubCell"/>
</dbReference>
<organism evidence="5 6">
    <name type="scientific">Lichtheimia ornata</name>
    <dbReference type="NCBI Taxonomy" id="688661"/>
    <lineage>
        <taxon>Eukaryota</taxon>
        <taxon>Fungi</taxon>
        <taxon>Fungi incertae sedis</taxon>
        <taxon>Mucoromycota</taxon>
        <taxon>Mucoromycotina</taxon>
        <taxon>Mucoromycetes</taxon>
        <taxon>Mucorales</taxon>
        <taxon>Lichtheimiaceae</taxon>
        <taxon>Lichtheimia</taxon>
    </lineage>
</organism>
<evidence type="ECO:0000313" key="5">
    <source>
        <dbReference type="EMBL" id="KAJ8660237.1"/>
    </source>
</evidence>
<evidence type="ECO:0000256" key="2">
    <source>
        <dbReference type="ARBA" id="ARBA00006727"/>
    </source>
</evidence>
<dbReference type="PANTHER" id="PTHR11360">
    <property type="entry name" value="MONOCARBOXYLATE TRANSPORTER"/>
    <property type="match status" value="1"/>
</dbReference>
<name>A0AAD7V6Z5_9FUNG</name>
<feature type="domain" description="Major facilitator superfamily (MFS) profile" evidence="4">
    <location>
        <begin position="263"/>
        <end position="449"/>
    </location>
</feature>
<dbReference type="InterPro" id="IPR020846">
    <property type="entry name" value="MFS_dom"/>
</dbReference>
<dbReference type="PANTHER" id="PTHR11360:SF284">
    <property type="entry name" value="EG:103B4.3 PROTEIN-RELATED"/>
    <property type="match status" value="1"/>
</dbReference>
<dbReference type="InterPro" id="IPR011701">
    <property type="entry name" value="MFS"/>
</dbReference>
<accession>A0AAD7V6Z5</accession>
<gene>
    <name evidence="5" type="ORF">O0I10_004097</name>
</gene>
<dbReference type="Proteomes" id="UP001234581">
    <property type="component" value="Unassembled WGS sequence"/>
</dbReference>
<feature type="transmembrane region" description="Helical" evidence="3">
    <location>
        <begin position="388"/>
        <end position="410"/>
    </location>
</feature>
<feature type="transmembrane region" description="Helical" evidence="3">
    <location>
        <begin position="183"/>
        <end position="204"/>
    </location>
</feature>
<dbReference type="PROSITE" id="PS50850">
    <property type="entry name" value="MFS"/>
    <property type="match status" value="1"/>
</dbReference>
<feature type="transmembrane region" description="Helical" evidence="3">
    <location>
        <begin position="259"/>
        <end position="278"/>
    </location>
</feature>
<keyword evidence="3" id="KW-0812">Transmembrane</keyword>
<sequence length="449" mass="49200">MHPKADTDSYACTHDTRSAECHTVTNQDHHEDIDQKAEESVNDGEAYWTEGIRNPGWLTVAGTWLTYFVCGGTTSSWGVFQAEYTKMFSNEVAVSFIGSTSLSIELLGILTTPLIRRIGVRYTMLIGALISTVALVMATFAKELWQLFSTQGLMYGIGLCLVFSAPATLPSQWFVKNRALVNGIAWSGATVGPMVCANTFQALLTTLGRQITLAIMAGIVSVLFLVASILSKPRYPMHSNKKVTKDGQTCSKKGSKESLWSIPYMVVLFFSFTYPFHWQAVFLLAPSYAQYVGASPTLAASTVTIIFCICAISRIVFGFLADRYGRLNVLSMALSINVTLIMTLWRYADTIPMFIAFCALLGIWGGLCPSMRPVIVSDLVGVKKAQKAVCLSYLFSVPSTLVGDPFISYIHSRYGWTAAIQTIGLFGSLSAISILTVRFLTDKRLLAIV</sequence>
<dbReference type="Pfam" id="PF07690">
    <property type="entry name" value="MFS_1"/>
    <property type="match status" value="1"/>
</dbReference>
<keyword evidence="3" id="KW-1133">Transmembrane helix</keyword>
<dbReference type="GO" id="GO:0022857">
    <property type="term" value="F:transmembrane transporter activity"/>
    <property type="evidence" value="ECO:0007669"/>
    <property type="project" value="InterPro"/>
</dbReference>
<evidence type="ECO:0000256" key="3">
    <source>
        <dbReference type="SAM" id="Phobius"/>
    </source>
</evidence>
<feature type="transmembrane region" description="Helical" evidence="3">
    <location>
        <begin position="122"/>
        <end position="141"/>
    </location>
</feature>
<dbReference type="GeneID" id="83211510"/>
<dbReference type="Gene3D" id="1.20.1250.20">
    <property type="entry name" value="MFS general substrate transporter like domains"/>
    <property type="match status" value="2"/>
</dbReference>
<evidence type="ECO:0000256" key="1">
    <source>
        <dbReference type="ARBA" id="ARBA00004141"/>
    </source>
</evidence>
<dbReference type="AlphaFoldDB" id="A0AAD7V6Z5"/>